<comment type="caution">
    <text evidence="1">The sequence shown here is derived from an EMBL/GenBank/DDBJ whole genome shotgun (WGS) entry which is preliminary data.</text>
</comment>
<organism evidence="1 2">
    <name type="scientific">Ilyodon furcidens</name>
    <name type="common">goldbreast splitfin</name>
    <dbReference type="NCBI Taxonomy" id="33524"/>
    <lineage>
        <taxon>Eukaryota</taxon>
        <taxon>Metazoa</taxon>
        <taxon>Chordata</taxon>
        <taxon>Craniata</taxon>
        <taxon>Vertebrata</taxon>
        <taxon>Euteleostomi</taxon>
        <taxon>Actinopterygii</taxon>
        <taxon>Neopterygii</taxon>
        <taxon>Teleostei</taxon>
        <taxon>Neoteleostei</taxon>
        <taxon>Acanthomorphata</taxon>
        <taxon>Ovalentaria</taxon>
        <taxon>Atherinomorphae</taxon>
        <taxon>Cyprinodontiformes</taxon>
        <taxon>Goodeidae</taxon>
        <taxon>Ilyodon</taxon>
    </lineage>
</organism>
<sequence>MDQLMNVRFFKISQNVTPRYSFRRAFRPLSSVWVFRIYQNSRYRKTYRSGTRPISVKSSGLSHIWYISPKAPDNHHFTHQQQSLTEVPPGASKQICLFVDFRTEVRTIISQEQKQ</sequence>
<proteinExistence type="predicted"/>
<dbReference type="Proteomes" id="UP001482620">
    <property type="component" value="Unassembled WGS sequence"/>
</dbReference>
<keyword evidence="2" id="KW-1185">Reference proteome</keyword>
<protein>
    <submittedName>
        <fullName evidence="1">Uncharacterized protein</fullName>
    </submittedName>
</protein>
<accession>A0ABV0SMY4</accession>
<evidence type="ECO:0000313" key="2">
    <source>
        <dbReference type="Proteomes" id="UP001482620"/>
    </source>
</evidence>
<name>A0ABV0SMY4_9TELE</name>
<evidence type="ECO:0000313" key="1">
    <source>
        <dbReference type="EMBL" id="MEQ2221928.1"/>
    </source>
</evidence>
<reference evidence="1 2" key="1">
    <citation type="submission" date="2021-06" db="EMBL/GenBank/DDBJ databases">
        <authorList>
            <person name="Palmer J.M."/>
        </authorList>
    </citation>
    <scope>NUCLEOTIDE SEQUENCE [LARGE SCALE GENOMIC DNA]</scope>
    <source>
        <strain evidence="2">if_2019</strain>
        <tissue evidence="1">Muscle</tissue>
    </source>
</reference>
<gene>
    <name evidence="1" type="ORF">ILYODFUR_020718</name>
</gene>
<dbReference type="EMBL" id="JAHRIQ010002156">
    <property type="protein sequence ID" value="MEQ2221928.1"/>
    <property type="molecule type" value="Genomic_DNA"/>
</dbReference>